<evidence type="ECO:0000313" key="1">
    <source>
        <dbReference type="EMBL" id="KAK1870397.1"/>
    </source>
</evidence>
<gene>
    <name evidence="1" type="ORF">I4F81_012858</name>
</gene>
<keyword evidence="2" id="KW-1185">Reference proteome</keyword>
<dbReference type="Proteomes" id="UP000798662">
    <property type="component" value="Chromosome 3"/>
</dbReference>
<organism evidence="1 2">
    <name type="scientific">Pyropia yezoensis</name>
    <name type="common">Susabi-nori</name>
    <name type="synonym">Porphyra yezoensis</name>
    <dbReference type="NCBI Taxonomy" id="2788"/>
    <lineage>
        <taxon>Eukaryota</taxon>
        <taxon>Rhodophyta</taxon>
        <taxon>Bangiophyceae</taxon>
        <taxon>Bangiales</taxon>
        <taxon>Bangiaceae</taxon>
        <taxon>Pyropia</taxon>
    </lineage>
</organism>
<evidence type="ECO:0000313" key="2">
    <source>
        <dbReference type="Proteomes" id="UP000798662"/>
    </source>
</evidence>
<dbReference type="EMBL" id="CM020620">
    <property type="protein sequence ID" value="KAK1870397.1"/>
    <property type="molecule type" value="Genomic_DNA"/>
</dbReference>
<name>A0ACC3CJL9_PYRYE</name>
<sequence>MSFADLPAVPAGVPPPRPAPATDAAGVGGTGCPPPAAHHLPPPPSGGRPPRPPPPPGAASAFATAADGVRRALAELATNTTVLTGLAASVRAGEGGGGKAGGRTRGGATPPAGDALPRMRALRSRNRVLAREAAGGLAALDSLAAGGAGGSGGGGGGGGGDDAAAKTTEASRLRSAFEAAARDFRDAVTASVAAEAAAATATPAAVAAWAATGAAAATPGAAAGGGGGGGGRGLDGLPTTGSRRAAAGGDDEQAPLLSSAASGGAAAYGAPAPLAPRAESVMAGRRVDAAVREVRSTAALLASRDSELAAVAAASAETAAIMRDLAGMIGEQGDTVVEVAGDLDTAAEDVGRARAQLAKTAARKDLPQKSSSAGPAKLPRWPPPPEE</sequence>
<reference evidence="1" key="1">
    <citation type="submission" date="2019-11" db="EMBL/GenBank/DDBJ databases">
        <title>Nori genome reveals adaptations in red seaweeds to the harsh intertidal environment.</title>
        <authorList>
            <person name="Wang D."/>
            <person name="Mao Y."/>
        </authorList>
    </citation>
    <scope>NUCLEOTIDE SEQUENCE</scope>
    <source>
        <tissue evidence="1">Gametophyte</tissue>
    </source>
</reference>
<proteinExistence type="predicted"/>
<accession>A0ACC3CJL9</accession>
<protein>
    <submittedName>
        <fullName evidence="1">Uncharacterized protein</fullName>
    </submittedName>
</protein>
<comment type="caution">
    <text evidence="1">The sequence shown here is derived from an EMBL/GenBank/DDBJ whole genome shotgun (WGS) entry which is preliminary data.</text>
</comment>